<dbReference type="EMBL" id="JAULSN010000002">
    <property type="protein sequence ID" value="KAK3379230.1"/>
    <property type="molecule type" value="Genomic_DNA"/>
</dbReference>
<evidence type="ECO:0000256" key="1">
    <source>
        <dbReference type="SAM" id="MobiDB-lite"/>
    </source>
</evidence>
<dbReference type="InterPro" id="IPR039869">
    <property type="entry name" value="UBTD1/2"/>
</dbReference>
<dbReference type="InterPro" id="IPR038169">
    <property type="entry name" value="DC-UbP/UBTD2_N_sf"/>
</dbReference>
<dbReference type="SUPFAM" id="SSF54236">
    <property type="entry name" value="Ubiquitin-like"/>
    <property type="match status" value="1"/>
</dbReference>
<keyword evidence="2" id="KW-0812">Transmembrane</keyword>
<accession>A0AAE0ND93</accession>
<keyword evidence="2" id="KW-1133">Transmembrane helix</keyword>
<feature type="transmembrane region" description="Helical" evidence="2">
    <location>
        <begin position="363"/>
        <end position="384"/>
    </location>
</feature>
<dbReference type="InterPro" id="IPR029071">
    <property type="entry name" value="Ubiquitin-like_domsf"/>
</dbReference>
<evidence type="ECO:0000256" key="2">
    <source>
        <dbReference type="SAM" id="Phobius"/>
    </source>
</evidence>
<feature type="domain" description="Ubiquitin-like" evidence="3">
    <location>
        <begin position="247"/>
        <end position="319"/>
    </location>
</feature>
<reference evidence="4" key="2">
    <citation type="submission" date="2023-06" db="EMBL/GenBank/DDBJ databases">
        <authorList>
            <consortium name="Lawrence Berkeley National Laboratory"/>
            <person name="Haridas S."/>
            <person name="Hensen N."/>
            <person name="Bonometti L."/>
            <person name="Westerberg I."/>
            <person name="Brannstrom I.O."/>
            <person name="Guillou S."/>
            <person name="Cros-Aarteil S."/>
            <person name="Calhoun S."/>
            <person name="Kuo A."/>
            <person name="Mondo S."/>
            <person name="Pangilinan J."/>
            <person name="Riley R."/>
            <person name="Labutti K."/>
            <person name="Andreopoulos B."/>
            <person name="Lipzen A."/>
            <person name="Chen C."/>
            <person name="Yanf M."/>
            <person name="Daum C."/>
            <person name="Ng V."/>
            <person name="Clum A."/>
            <person name="Steindorff A."/>
            <person name="Ohm R."/>
            <person name="Martin F."/>
            <person name="Silar P."/>
            <person name="Natvig D."/>
            <person name="Lalanne C."/>
            <person name="Gautier V."/>
            <person name="Ament-Velasquez S.L."/>
            <person name="Kruys A."/>
            <person name="Hutchinson M.I."/>
            <person name="Powell A.J."/>
            <person name="Barry K."/>
            <person name="Miller A.N."/>
            <person name="Grigoriev I.V."/>
            <person name="Debuchy R."/>
            <person name="Gladieux P."/>
            <person name="Thoren M.H."/>
            <person name="Johannesson H."/>
        </authorList>
    </citation>
    <scope>NUCLEOTIDE SEQUENCE</scope>
    <source>
        <strain evidence="4">CBS 958.72</strain>
    </source>
</reference>
<protein>
    <recommendedName>
        <fullName evidence="3">Ubiquitin-like domain-containing protein</fullName>
    </recommendedName>
</protein>
<name>A0AAE0ND93_9PEZI</name>
<feature type="region of interest" description="Disordered" evidence="1">
    <location>
        <begin position="1"/>
        <end position="75"/>
    </location>
</feature>
<dbReference type="AlphaFoldDB" id="A0AAE0ND93"/>
<proteinExistence type="predicted"/>
<dbReference type="InterPro" id="IPR032752">
    <property type="entry name" value="DC-UbP/UBTD2_N"/>
</dbReference>
<sequence length="430" mass="46854">MGCCISSPSGPNSPYPGGVGASGSSRAINDASQTAPASSTQATNDEPPLSPGPGSRRRRRQSQPLAQHINKPLRRHEWSSRNRMWTRAALARERADFFETRVAGRQEIWQALRSALEVLWEADAAAASGLAELEGDDEGPSEEDPAVALATAQSIINAVDITLPTGDLAQGAYDALGCYYSLPEHVVSDPSNLVEPPASTGGDGLKDVKPDLTAGDETAQEELDGEDEAERRREEKGKGVADIRDQITIRARLSDGSRDISISVGSAETVRSIARYVAEESQLPATKKIRIAYMGKILKENSPLLVQGWKQGHVVNALVFNRACSKPAYYPLNSTNSLSYGLSSLLIDLFSSTLHLLEHFSPFLLLFIFLLRLISCRYVIGLFLSEFRPGRSSFQLPFASCHGFLWASLSRRRERPHSAGKGRVAQQFSF</sequence>
<dbReference type="InterPro" id="IPR000626">
    <property type="entry name" value="Ubiquitin-like_dom"/>
</dbReference>
<feature type="region of interest" description="Disordered" evidence="1">
    <location>
        <begin position="190"/>
        <end position="240"/>
    </location>
</feature>
<reference evidence="4" key="1">
    <citation type="journal article" date="2023" name="Mol. Phylogenet. Evol.">
        <title>Genome-scale phylogeny and comparative genomics of the fungal order Sordariales.</title>
        <authorList>
            <person name="Hensen N."/>
            <person name="Bonometti L."/>
            <person name="Westerberg I."/>
            <person name="Brannstrom I.O."/>
            <person name="Guillou S."/>
            <person name="Cros-Aarteil S."/>
            <person name="Calhoun S."/>
            <person name="Haridas S."/>
            <person name="Kuo A."/>
            <person name="Mondo S."/>
            <person name="Pangilinan J."/>
            <person name="Riley R."/>
            <person name="LaButti K."/>
            <person name="Andreopoulos B."/>
            <person name="Lipzen A."/>
            <person name="Chen C."/>
            <person name="Yan M."/>
            <person name="Daum C."/>
            <person name="Ng V."/>
            <person name="Clum A."/>
            <person name="Steindorff A."/>
            <person name="Ohm R.A."/>
            <person name="Martin F."/>
            <person name="Silar P."/>
            <person name="Natvig D.O."/>
            <person name="Lalanne C."/>
            <person name="Gautier V."/>
            <person name="Ament-Velasquez S.L."/>
            <person name="Kruys A."/>
            <person name="Hutchinson M.I."/>
            <person name="Powell A.J."/>
            <person name="Barry K."/>
            <person name="Miller A.N."/>
            <person name="Grigoriev I.V."/>
            <person name="Debuchy R."/>
            <person name="Gladieux P."/>
            <person name="Hiltunen Thoren M."/>
            <person name="Johannesson H."/>
        </authorList>
    </citation>
    <scope>NUCLEOTIDE SEQUENCE</scope>
    <source>
        <strain evidence="4">CBS 958.72</strain>
    </source>
</reference>
<comment type="caution">
    <text evidence="4">The sequence shown here is derived from an EMBL/GenBank/DDBJ whole genome shotgun (WGS) entry which is preliminary data.</text>
</comment>
<feature type="compositionally biased region" description="Low complexity" evidence="1">
    <location>
        <begin position="1"/>
        <end position="16"/>
    </location>
</feature>
<feature type="compositionally biased region" description="Low complexity" evidence="1">
    <location>
        <begin position="31"/>
        <end position="43"/>
    </location>
</feature>
<keyword evidence="5" id="KW-1185">Reference proteome</keyword>
<evidence type="ECO:0000313" key="5">
    <source>
        <dbReference type="Proteomes" id="UP001287356"/>
    </source>
</evidence>
<organism evidence="4 5">
    <name type="scientific">Lasiosphaeria ovina</name>
    <dbReference type="NCBI Taxonomy" id="92902"/>
    <lineage>
        <taxon>Eukaryota</taxon>
        <taxon>Fungi</taxon>
        <taxon>Dikarya</taxon>
        <taxon>Ascomycota</taxon>
        <taxon>Pezizomycotina</taxon>
        <taxon>Sordariomycetes</taxon>
        <taxon>Sordariomycetidae</taxon>
        <taxon>Sordariales</taxon>
        <taxon>Lasiosphaeriaceae</taxon>
        <taxon>Lasiosphaeria</taxon>
    </lineage>
</organism>
<feature type="compositionally biased region" description="Basic and acidic residues" evidence="1">
    <location>
        <begin position="229"/>
        <end position="240"/>
    </location>
</feature>
<dbReference type="Pfam" id="PF16455">
    <property type="entry name" value="UBD"/>
    <property type="match status" value="1"/>
</dbReference>
<dbReference type="PANTHER" id="PTHR13609">
    <property type="entry name" value="UBIQUITIN DOMAIN CONTAINING 1 PROTEIN-RELATED"/>
    <property type="match status" value="1"/>
</dbReference>
<evidence type="ECO:0000313" key="4">
    <source>
        <dbReference type="EMBL" id="KAK3379230.1"/>
    </source>
</evidence>
<dbReference type="Gene3D" id="3.10.20.90">
    <property type="entry name" value="Phosphatidylinositol 3-kinase Catalytic Subunit, Chain A, domain 1"/>
    <property type="match status" value="1"/>
</dbReference>
<dbReference type="Gene3D" id="1.20.225.20">
    <property type="entry name" value="Ub domain-containing protein, DC-UbP/UBTD2, N-terminal domain"/>
    <property type="match status" value="1"/>
</dbReference>
<dbReference type="PROSITE" id="PS50053">
    <property type="entry name" value="UBIQUITIN_2"/>
    <property type="match status" value="1"/>
</dbReference>
<evidence type="ECO:0000259" key="3">
    <source>
        <dbReference type="PROSITE" id="PS50053"/>
    </source>
</evidence>
<feature type="compositionally biased region" description="Acidic residues" evidence="1">
    <location>
        <begin position="218"/>
        <end position="228"/>
    </location>
</feature>
<gene>
    <name evidence="4" type="ORF">B0T24DRAFT_148889</name>
</gene>
<dbReference type="Proteomes" id="UP001287356">
    <property type="component" value="Unassembled WGS sequence"/>
</dbReference>
<keyword evidence="2" id="KW-0472">Membrane</keyword>